<dbReference type="HOGENOM" id="CLU_1108069_0_0_1"/>
<dbReference type="GO" id="GO:0010628">
    <property type="term" value="P:positive regulation of gene expression"/>
    <property type="evidence" value="ECO:0000315"/>
    <property type="project" value="FlyBase"/>
</dbReference>
<dbReference type="AlphaFoldDB" id="Q9VF55"/>
<dbReference type="Reactome" id="R-DME-72203">
    <property type="pathway name" value="Processing of Capped Intron-Containing Pre-mRNA"/>
</dbReference>
<dbReference type="OMA" id="SCCYGFV"/>
<reference evidence="6" key="11">
    <citation type="journal article" date="2015" name="G3 (Bethesda)">
        <title>Gene Model Annotations for Drosophila melanogaster: Impact of High-Throughput Data.</title>
        <authorList>
            <consortium name="FlyBase Consortium"/>
            <person name="Matthews B.B."/>
            <person name="Dos Santos G."/>
            <person name="Crosby M.A."/>
            <person name="Emmert D.B."/>
            <person name="St Pierre S.E."/>
            <person name="Gramates L.S."/>
            <person name="Zhou P."/>
            <person name="Schroeder A.J."/>
            <person name="Falls K."/>
            <person name="Strelets V."/>
            <person name="Russo S.M."/>
            <person name="Gelbart W.M."/>
            <person name="null"/>
        </authorList>
    </citation>
    <scope>NUCLEOTIDE SEQUENCE</scope>
</reference>
<reference evidence="6 9" key="1">
    <citation type="journal article" date="2000" name="Science">
        <title>The genome sequence of Drosophila melanogaster.</title>
        <authorList>
            <person name="Adams M.D."/>
            <person name="Celniker S.E."/>
            <person name="Holt R.A."/>
            <person name="Evans C.A."/>
            <person name="Gocayne J.D."/>
            <person name="Amanatides P.G."/>
            <person name="Scherer S.E."/>
            <person name="Li P.W."/>
            <person name="Hoskins R.A."/>
            <person name="Galle R.F."/>
            <person name="George R.A."/>
            <person name="Lewis S.E."/>
            <person name="Richards S."/>
            <person name="Ashburner M."/>
            <person name="Henderson S.N."/>
            <person name="Sutton G.G."/>
            <person name="Wortman J.R."/>
            <person name="Yandell M.D."/>
            <person name="Zhang Q."/>
            <person name="Chen L.X."/>
            <person name="Brandon R.C."/>
            <person name="Rogers Y.H."/>
            <person name="Blazej R.G."/>
            <person name="Champe M."/>
            <person name="Pfeiffer B.D."/>
            <person name="Wan K.H."/>
            <person name="Doyle C."/>
            <person name="Baxter E.G."/>
            <person name="Helt G."/>
            <person name="Nelson C.R."/>
            <person name="Gabor G.L."/>
            <person name="Abril J.F."/>
            <person name="Agbayani A."/>
            <person name="An H.J."/>
            <person name="Andrews-Pfannkoch C."/>
            <person name="Baldwin D."/>
            <person name="Ballew R.M."/>
            <person name="Basu A."/>
            <person name="Baxendale J."/>
            <person name="Bayraktaroglu L."/>
            <person name="Beasley E.M."/>
            <person name="Beeson K.Y."/>
            <person name="Benos P.V."/>
            <person name="Berman B.P."/>
            <person name="Bhandari D."/>
            <person name="Bolshakov S."/>
            <person name="Borkova D."/>
            <person name="Botchan M.R."/>
            <person name="Bouck J."/>
            <person name="Brokstein P."/>
            <person name="Brottier P."/>
            <person name="Burtis K.C."/>
            <person name="Busam D.A."/>
            <person name="Butler H."/>
            <person name="Cadieu E."/>
            <person name="Center A."/>
            <person name="Chandra I."/>
            <person name="Cherry J.M."/>
            <person name="Cawley S."/>
            <person name="Dahlke C."/>
            <person name="Davenport L.B."/>
            <person name="Davies P."/>
            <person name="de Pablos B."/>
            <person name="Delcher A."/>
            <person name="Deng Z."/>
            <person name="Mays A.D."/>
            <person name="Dew I."/>
            <person name="Dietz S.M."/>
            <person name="Dodson K."/>
            <person name="Doup L.E."/>
            <person name="Downes M."/>
            <person name="Dugan-Rocha S."/>
            <person name="Dunkov B.C."/>
            <person name="Dunn P."/>
            <person name="Durbin K.J."/>
            <person name="Evangelista C.C."/>
            <person name="Ferraz C."/>
            <person name="Ferriera S."/>
            <person name="Fleischmann W."/>
            <person name="Fosler C."/>
            <person name="Gabrielian A.E."/>
            <person name="Garg N.S."/>
            <person name="Gelbart W.M."/>
            <person name="Glasser K."/>
            <person name="Glodek A."/>
            <person name="Gong F."/>
            <person name="Gorrell J.H."/>
            <person name="Gu Z."/>
            <person name="Guan P."/>
            <person name="Harris M."/>
            <person name="Harris N.L."/>
            <person name="Harvey D."/>
            <person name="Heiman T.J."/>
            <person name="Hernandez J.R."/>
            <person name="Houck J."/>
            <person name="Hostin D."/>
            <person name="Houston K.A."/>
            <person name="Howland T.J."/>
            <person name="Wei M.H."/>
            <person name="Ibegwam C."/>
            <person name="Jalali M."/>
            <person name="Kalush F."/>
            <person name="Karpen G.H."/>
            <person name="Ke Z."/>
            <person name="Kennison J.A."/>
            <person name="Ketchum K.A."/>
            <person name="Kimmel B.E."/>
            <person name="Kodira C.D."/>
            <person name="Kraft C."/>
            <person name="Kravitz S."/>
            <person name="Kulp D."/>
            <person name="Lai Z."/>
            <person name="Lasko P."/>
            <person name="Lei Y."/>
            <person name="Levitsky A.A."/>
            <person name="Li J."/>
            <person name="Li Z."/>
            <person name="Liang Y."/>
            <person name="Lin X."/>
            <person name="Liu X."/>
            <person name="Mattei B."/>
            <person name="McIntosh T.C."/>
            <person name="McLeod M.P."/>
            <person name="McPherson D."/>
            <person name="Merkulov G."/>
            <person name="Milshina N.V."/>
            <person name="Mobarry C."/>
            <person name="Morris J."/>
            <person name="Moshrefi A."/>
            <person name="Mount S.M."/>
            <person name="Moy M."/>
            <person name="Murphy B."/>
            <person name="Murphy L."/>
            <person name="Muzny D.M."/>
            <person name="Nelson D.L."/>
            <person name="Nelson D.R."/>
            <person name="Nelson K.A."/>
            <person name="Nixon K."/>
            <person name="Nusskern D.R."/>
            <person name="Pacleb J.M."/>
            <person name="Palazzolo M."/>
            <person name="Pittman G.S."/>
            <person name="Pan S."/>
            <person name="Pollard J."/>
            <person name="Puri V."/>
            <person name="Reese M.G."/>
            <person name="Reinert K."/>
            <person name="Remington K."/>
            <person name="Saunders R.D."/>
            <person name="Scheeler F."/>
            <person name="Shen H."/>
            <person name="Shue B.C."/>
            <person name="Siden-Kiamos I."/>
            <person name="Simpson M."/>
            <person name="Skupski M.P."/>
            <person name="Smith T."/>
            <person name="Spier E."/>
            <person name="Spradling A.C."/>
            <person name="Stapleton M."/>
            <person name="Strong R."/>
            <person name="Sun E."/>
            <person name="Svirskas R."/>
            <person name="Tector C."/>
            <person name="Turner R."/>
            <person name="Venter E."/>
            <person name="Wang A.H."/>
            <person name="Wang X."/>
            <person name="Wang Z.Y."/>
            <person name="Wassarman D.A."/>
            <person name="Weinstock G.M."/>
            <person name="Weissenbach J."/>
            <person name="Williams S.M."/>
            <person name="WoodageT"/>
            <person name="Worley K.C."/>
            <person name="Wu D."/>
            <person name="Yang S."/>
            <person name="Yao Q.A."/>
            <person name="Ye J."/>
            <person name="Yeh R.F."/>
            <person name="Zaveri J.S."/>
            <person name="Zhan M."/>
            <person name="Zhang G."/>
            <person name="Zhao Q."/>
            <person name="Zheng L."/>
            <person name="Zheng X.H."/>
            <person name="Zhong F.N."/>
            <person name="Zhong W."/>
            <person name="Zhou X."/>
            <person name="Zhu S."/>
            <person name="Zhu X."/>
            <person name="Smith H.O."/>
            <person name="Gibbs R.A."/>
            <person name="Myers E.W."/>
            <person name="Rubin G.M."/>
            <person name="Venter J.C."/>
        </authorList>
    </citation>
    <scope>NUCLEOTIDE SEQUENCE [LARGE SCALE GENOMIC DNA]</scope>
    <source>
        <strain evidence="9">Berkeley</strain>
    </source>
</reference>
<sequence length="251" mass="28768">MTKKESSVPTLCWGYAGIRGMFQTGRPVDPPPPLPNLRMKTNLILNYLPQDMTESELHRLFSKFGEIRKAKIIRHRRTGISCCYGFVDYVSERQAAAAVNGMDGYETRGKRLKVAFARPSEYESTSSSLYVGNLPTYMDEKKVRELFATYGNIVDVNLLRHKFNNRSRGVAFLQFELVRDAEVAKYGMDRYMIEGASRPLTVKFVEREKKGSSSTSSGSQYKDKRKSSPPPYKRRERTNDHHVSKRSRDSD</sequence>
<dbReference type="InterPro" id="IPR035979">
    <property type="entry name" value="RBD_domain_sf"/>
</dbReference>
<dbReference type="EMBL" id="AY089405">
    <property type="protein sequence ID" value="AAL90143.1"/>
    <property type="molecule type" value="mRNA"/>
</dbReference>
<protein>
    <submittedName>
        <fullName evidence="7">AT22957p</fullName>
    </submittedName>
    <submittedName>
        <fullName evidence="6">Maca</fullName>
    </submittedName>
</protein>
<accession>Q9VF55</accession>
<dbReference type="SMR" id="Q9VF55"/>
<dbReference type="Bgee" id="FBgn0038345">
    <property type="expression patterns" value="Expressed in early elongation stage spermatid (Drosophila) in testis and 20 other cell types or tissues"/>
</dbReference>
<dbReference type="PANTHER" id="PTHR48027">
    <property type="entry name" value="HETEROGENEOUS NUCLEAR RIBONUCLEOPROTEIN 87F-RELATED"/>
    <property type="match status" value="1"/>
</dbReference>
<dbReference type="EMBL" id="AE014297">
    <property type="protein sequence ID" value="AAF55205.1"/>
    <property type="molecule type" value="Genomic_DNA"/>
</dbReference>
<dbReference type="InterPro" id="IPR012677">
    <property type="entry name" value="Nucleotide-bd_a/b_plait_sf"/>
</dbReference>
<evidence type="ECO:0000313" key="9">
    <source>
        <dbReference type="Proteomes" id="UP000000803"/>
    </source>
</evidence>
<dbReference type="SUPFAM" id="SSF54928">
    <property type="entry name" value="RNA-binding domain, RBD"/>
    <property type="match status" value="2"/>
</dbReference>
<dbReference type="GO" id="GO:0005634">
    <property type="term" value="C:nucleus"/>
    <property type="evidence" value="ECO:0000314"/>
    <property type="project" value="FlyBase"/>
</dbReference>
<dbReference type="IntAct" id="Q9VF55">
    <property type="interactions" value="3"/>
</dbReference>
<feature type="domain" description="RRM" evidence="5">
    <location>
        <begin position="127"/>
        <end position="207"/>
    </location>
</feature>
<evidence type="ECO:0000313" key="7">
    <source>
        <dbReference type="EMBL" id="AAL90143.1"/>
    </source>
</evidence>
<dbReference type="PRINTS" id="PR00961">
    <property type="entry name" value="HUDSXLRNA"/>
</dbReference>
<dbReference type="RefSeq" id="NP_650473.1">
    <property type="nucleotide sequence ID" value="NM_142216.3"/>
</dbReference>
<dbReference type="OrthoDB" id="266020at2759"/>
<dbReference type="GO" id="GO:0009967">
    <property type="term" value="P:positive regulation of signal transduction"/>
    <property type="evidence" value="ECO:0007669"/>
    <property type="project" value="UniProtKB-ARBA"/>
</dbReference>
<dbReference type="FunFam" id="3.30.70.330:FF:000383">
    <property type="entry name" value="Sex lethal, isoform D"/>
    <property type="match status" value="1"/>
</dbReference>
<reference evidence="9" key="3">
    <citation type="journal article" date="2002" name="Genome Biol.">
        <title>Annotation of the Drosophila melanogaster euchromatic genome: a systematic review.</title>
        <authorList>
            <person name="Misra S."/>
            <person name="Crosby M.A."/>
            <person name="Mungall C.J."/>
            <person name="Matthews B.B."/>
            <person name="Campbell K.S."/>
            <person name="Hradecky P."/>
            <person name="Huang Y."/>
            <person name="Kaminker J.S."/>
            <person name="Millburn G.H."/>
            <person name="Prochnik S.E."/>
            <person name="Smith C.D."/>
            <person name="Tupy J.L."/>
            <person name="Whitfied E.J."/>
            <person name="Bayraktaroglu L."/>
            <person name="Berman B.P."/>
            <person name="Bettencourt B.R."/>
            <person name="Celniker S.E."/>
            <person name="de Grey A.D."/>
            <person name="Drysdale R.A."/>
            <person name="Harris N.L."/>
            <person name="Richter J."/>
            <person name="Russo S."/>
            <person name="Schroeder A.J."/>
            <person name="Shu S.Q."/>
            <person name="Stapleton M."/>
            <person name="Yamada C."/>
            <person name="Ashburner M."/>
            <person name="Gelbart W.M."/>
            <person name="Rubin G.M."/>
            <person name="Lewis S.E."/>
        </authorList>
    </citation>
    <scope>GENOME REANNOTATION</scope>
    <source>
        <strain evidence="9">Berkeley</strain>
    </source>
</reference>
<evidence type="ECO:0000259" key="5">
    <source>
        <dbReference type="PROSITE" id="PS50102"/>
    </source>
</evidence>
<feature type="compositionally biased region" description="Basic and acidic residues" evidence="4">
    <location>
        <begin position="237"/>
        <end position="251"/>
    </location>
</feature>
<keyword evidence="9" id="KW-1185">Reference proteome</keyword>
<dbReference type="GeneID" id="41892"/>
<dbReference type="STRING" id="7227.FBpp0082602"/>
<gene>
    <name evidence="6 8" type="primary">maca</name>
    <name evidence="6" type="synonym">cg5213</name>
    <name evidence="6" type="synonym">Dmel\CG5213</name>
    <name evidence="6" type="synonym">Maca</name>
    <name evidence="6 8" type="ORF">CG5213</name>
    <name evidence="6" type="ORF">Dmel_CG5213</name>
</gene>
<organism evidence="6 9">
    <name type="scientific">Drosophila melanogaster</name>
    <name type="common">Fruit fly</name>
    <dbReference type="NCBI Taxonomy" id="7227"/>
    <lineage>
        <taxon>Eukaryota</taxon>
        <taxon>Metazoa</taxon>
        <taxon>Ecdysozoa</taxon>
        <taxon>Arthropoda</taxon>
        <taxon>Hexapoda</taxon>
        <taxon>Insecta</taxon>
        <taxon>Pterygota</taxon>
        <taxon>Neoptera</taxon>
        <taxon>Endopterygota</taxon>
        <taxon>Diptera</taxon>
        <taxon>Brachycera</taxon>
        <taxon>Muscomorpha</taxon>
        <taxon>Ephydroidea</taxon>
        <taxon>Drosophilidae</taxon>
        <taxon>Drosophila</taxon>
        <taxon>Sophophora</taxon>
    </lineage>
</organism>
<dbReference type="InterPro" id="IPR002343">
    <property type="entry name" value="Hud_Sxl_RNA"/>
</dbReference>
<keyword evidence="1" id="KW-0677">Repeat</keyword>
<reference evidence="9" key="4">
    <citation type="journal article" date="2002" name="Genome Biol.">
        <title>The transposable elements of the Drosophila melanogaster euchromatin: a genomics perspective.</title>
        <authorList>
            <person name="Kaminker J.S."/>
            <person name="Bergman C.M."/>
            <person name="Kronmiller B."/>
            <person name="Carlson J."/>
            <person name="Svirskas R."/>
            <person name="Patel S."/>
            <person name="Frise E."/>
            <person name="Wheeler D.A."/>
            <person name="Lewis S.E."/>
            <person name="Rubin G.M."/>
            <person name="Ashburner M."/>
            <person name="Celniker S.E."/>
        </authorList>
    </citation>
    <scope>NUCLEOTIDE SEQUENCE [LARGE SCALE GENOMIC DNA]</scope>
    <source>
        <strain evidence="9">Berkeley</strain>
    </source>
</reference>
<comment type="interaction">
    <interactant intactId="EBI-15112879">
        <id>Q9VF55</id>
    </interactant>
    <interactant intactId="EBI-15107773">
        <id>D5SHU5</id>
        <label>Cip4-RB</label>
    </interactant>
    <organismsDiffer>false</organismsDiffer>
    <experiments>4</experiments>
</comment>
<evidence type="ECO:0000256" key="2">
    <source>
        <dbReference type="ARBA" id="ARBA00022884"/>
    </source>
</evidence>
<feature type="compositionally biased region" description="Basic residues" evidence="4">
    <location>
        <begin position="223"/>
        <end position="236"/>
    </location>
</feature>
<dbReference type="VEuPathDB" id="VectorBase:FBgn0038345"/>
<dbReference type="DNASU" id="41892"/>
<dbReference type="GO" id="GO:0003729">
    <property type="term" value="F:mRNA binding"/>
    <property type="evidence" value="ECO:0000318"/>
    <property type="project" value="GO_Central"/>
</dbReference>
<reference evidence="9" key="2">
    <citation type="journal article" date="2002" name="Genome Biol.">
        <title>Finishing a whole-genome shotgun: release 3 of the Drosophila melanogaster euchromatic genome sequence.</title>
        <authorList>
            <person name="Celniker S.E."/>
            <person name="Wheeler D.A."/>
            <person name="Kronmiller B."/>
            <person name="Carlson J.W."/>
            <person name="Halpern A."/>
            <person name="Patel S."/>
            <person name="Adams M."/>
            <person name="Champe M."/>
            <person name="Dugan S.P."/>
            <person name="Frise E."/>
            <person name="Hodgson A."/>
            <person name="George R.A."/>
            <person name="Hoskins R.A."/>
            <person name="Laverty T."/>
            <person name="Muzny D.M."/>
            <person name="Nelson C.R."/>
            <person name="Pacleb J.M."/>
            <person name="Park S."/>
            <person name="Pfeiffer B.D."/>
            <person name="Richards S."/>
            <person name="Sodergren E.J."/>
            <person name="Svirskas R."/>
            <person name="Tabor P.E."/>
            <person name="Wan K."/>
            <person name="Stapleton M."/>
            <person name="Sutton G.G."/>
            <person name="Venter C."/>
            <person name="Weinstock G."/>
            <person name="Scherer S.E."/>
            <person name="Myers E.W."/>
            <person name="Gibbs R.A."/>
            <person name="Rubin G.M."/>
        </authorList>
    </citation>
    <scope>NUCLEOTIDE SEQUENCE [LARGE SCALE GENOMIC DNA]</scope>
    <source>
        <strain evidence="9">Berkeley</strain>
    </source>
</reference>
<evidence type="ECO:0000313" key="6">
    <source>
        <dbReference type="EMBL" id="AAF55205.1"/>
    </source>
</evidence>
<reference evidence="6" key="13">
    <citation type="journal article" date="2015" name="Genome Res.">
        <title>The Release 6 reference sequence of the Drosophila melanogaster genome.</title>
        <authorList>
            <person name="Hoskins R.A."/>
            <person name="Carlson J.W."/>
            <person name="Wan K.H."/>
            <person name="Park S."/>
            <person name="Mendez I."/>
            <person name="Galle S.E."/>
            <person name="Booth B.W."/>
            <person name="Pfeiffer B.D."/>
            <person name="George R.A."/>
            <person name="Svirskas R."/>
            <person name="Krzywinski M."/>
            <person name="Schein J."/>
            <person name="Accardo M.C."/>
            <person name="Damia E."/>
            <person name="Messina G."/>
            <person name="Mendez-Lago M."/>
            <person name="de Pablos B."/>
            <person name="Demakova O.V."/>
            <person name="Andreyeva E.N."/>
            <person name="Boldyreva L.V."/>
            <person name="Marra M."/>
            <person name="Carvalho A.B."/>
            <person name="Dimitri P."/>
            <person name="Villasante A."/>
            <person name="Zhimulev I.F."/>
            <person name="Rubin G.M."/>
            <person name="Karpen G.H."/>
            <person name="Celniker S.E."/>
        </authorList>
    </citation>
    <scope>NUCLEOTIDE SEQUENCE</scope>
</reference>
<evidence type="ECO:0000256" key="1">
    <source>
        <dbReference type="ARBA" id="ARBA00022737"/>
    </source>
</evidence>
<dbReference type="FlyBase" id="FBgn0038345">
    <property type="gene designation" value="maca"/>
</dbReference>
<dbReference type="Proteomes" id="UP000000803">
    <property type="component" value="Chromosome 3R"/>
</dbReference>
<dbReference type="Gene3D" id="3.30.70.330">
    <property type="match status" value="2"/>
</dbReference>
<evidence type="ECO:0000256" key="3">
    <source>
        <dbReference type="PROSITE-ProRule" id="PRU00176"/>
    </source>
</evidence>
<name>Q9VF55_DROME</name>
<dbReference type="KEGG" id="dme:Dmel_CG5213"/>
<reference evidence="6" key="14">
    <citation type="submission" date="2023-12" db="EMBL/GenBank/DDBJ databases">
        <authorList>
            <consortium name="FlyBase"/>
        </authorList>
    </citation>
    <scope>NUCLEOTIDE SEQUENCE</scope>
</reference>
<dbReference type="Pfam" id="PF00076">
    <property type="entry name" value="RRM_1"/>
    <property type="match status" value="2"/>
</dbReference>
<dbReference type="AGR" id="FB:FBgn0038345"/>
<reference evidence="6 9" key="10">
    <citation type="journal article" date="2007" name="Science">
        <title>Sequence finishing and mapping of Drosophila melanogaster heterochromatin.</title>
        <authorList>
            <person name="Hoskins R.A."/>
            <person name="Carlson J.W."/>
            <person name="Kennedy C."/>
            <person name="Acevedo D."/>
            <person name="Evans-Holm M."/>
            <person name="Frise E."/>
            <person name="Wan K.H."/>
            <person name="Park S."/>
            <person name="Mendez-Lago M."/>
            <person name="Rossi F."/>
            <person name="Villasante A."/>
            <person name="Dimitri P."/>
            <person name="Karpen G.H."/>
            <person name="Celniker S.E."/>
        </authorList>
    </citation>
    <scope>NUCLEOTIDE SEQUENCE [LARGE SCALE GENOMIC DNA]</scope>
    <source>
        <strain evidence="9">Berkeley</strain>
    </source>
</reference>
<dbReference type="InterPro" id="IPR052462">
    <property type="entry name" value="SLIRP/GR-RBP-like"/>
</dbReference>
<dbReference type="PaxDb" id="7227-FBpp0082602"/>
<reference evidence="6" key="12">
    <citation type="journal article" date="2015" name="G3 (Bethesda)">
        <title>Gene Model Annotations for Drosophila melanogaster: The Rule-Benders.</title>
        <authorList>
            <consortium name="FlyBase Consortium"/>
            <person name="Crosby M.A."/>
            <person name="Gramates L.S."/>
            <person name="Dos Santos G."/>
            <person name="Matthews B.B."/>
            <person name="St Pierre S.E."/>
            <person name="Zhou P."/>
            <person name="Schroeder A.J."/>
            <person name="Falls K."/>
            <person name="Emmert D.B."/>
            <person name="Russo S.M."/>
            <person name="Gelbart W.M."/>
            <person name="null"/>
        </authorList>
    </citation>
    <scope>NUCLEOTIDE SEQUENCE</scope>
</reference>
<feature type="domain" description="RRM" evidence="5">
    <location>
        <begin position="41"/>
        <end position="119"/>
    </location>
</feature>
<feature type="region of interest" description="Disordered" evidence="4">
    <location>
        <begin position="205"/>
        <end position="251"/>
    </location>
</feature>
<dbReference type="PROSITE" id="PS50102">
    <property type="entry name" value="RRM"/>
    <property type="match status" value="2"/>
</dbReference>
<reference evidence="7" key="6">
    <citation type="submission" date="2002-03" db="EMBL/GenBank/DDBJ databases">
        <authorList>
            <person name="Stapleton M."/>
            <person name="Brokstein P."/>
            <person name="Hong L."/>
            <person name="Agbayani A."/>
            <person name="Carlson J."/>
            <person name="Champe M."/>
            <person name="Chavez C."/>
            <person name="Dorsett V."/>
            <person name="Dresnek D."/>
            <person name="Farfan D."/>
            <person name="Frise E."/>
            <person name="George R."/>
            <person name="Gonzalez M."/>
            <person name="Guarin H."/>
            <person name="Kronmiller B."/>
            <person name="Li P."/>
            <person name="Liao G."/>
            <person name="Miranda A."/>
            <person name="Mungall C.J."/>
            <person name="Nunoo J."/>
            <person name="Pacleb J."/>
            <person name="Paragas V."/>
            <person name="Park S."/>
            <person name="Patel S."/>
            <person name="Phouanenavong S."/>
            <person name="Wan K."/>
            <person name="Yu C."/>
            <person name="Lewis S.E."/>
            <person name="Rubin G.M."/>
            <person name="Celniker S."/>
        </authorList>
    </citation>
    <scope>NUCLEOTIDE SEQUENCE</scope>
</reference>
<dbReference type="GO" id="GO:0003723">
    <property type="term" value="F:RNA binding"/>
    <property type="evidence" value="ECO:0000250"/>
    <property type="project" value="FlyBase"/>
</dbReference>
<reference evidence="6 9" key="7">
    <citation type="journal article" date="2005" name="PLoS Comput. Biol.">
        <title>Combined evidence annotation of transposable elements in genome sequences.</title>
        <authorList>
            <person name="Quesneville H."/>
            <person name="Bergman C.M."/>
            <person name="Andrieu O."/>
            <person name="Autard D."/>
            <person name="Nouaud D."/>
            <person name="Ashburner M."/>
            <person name="Anxolabehere D."/>
        </authorList>
    </citation>
    <scope>NUCLEOTIDE SEQUENCE [LARGE SCALE GENOMIC DNA]</scope>
    <source>
        <strain evidence="9">Berkeley</strain>
    </source>
</reference>
<dbReference type="BioGRID-ORCS" id="41892">
    <property type="hits" value="0 hits in 1 CRISPR screen"/>
</dbReference>
<dbReference type="GO" id="GO:0016607">
    <property type="term" value="C:nuclear speck"/>
    <property type="evidence" value="ECO:0000318"/>
    <property type="project" value="GO_Central"/>
</dbReference>
<dbReference type="GO" id="GO:0005737">
    <property type="term" value="C:cytoplasm"/>
    <property type="evidence" value="ECO:0007669"/>
    <property type="project" value="UniProtKB-ARBA"/>
</dbReference>
<dbReference type="GO" id="GO:0010629">
    <property type="term" value="P:negative regulation of gene expression"/>
    <property type="evidence" value="ECO:0007669"/>
    <property type="project" value="UniProtKB-ARBA"/>
</dbReference>
<dbReference type="SMART" id="SM00360">
    <property type="entry name" value="RRM"/>
    <property type="match status" value="2"/>
</dbReference>
<evidence type="ECO:0000313" key="8">
    <source>
        <dbReference type="FlyBase" id="FBgn0038345"/>
    </source>
</evidence>
<dbReference type="eggNOG" id="KOG0118">
    <property type="taxonomic scope" value="Eukaryota"/>
</dbReference>
<dbReference type="CTD" id="41892"/>
<reference evidence="6" key="8">
    <citation type="submission" date="2006-08" db="EMBL/GenBank/DDBJ databases">
        <authorList>
            <person name="Celniker S."/>
            <person name="Carlson J."/>
            <person name="Wan K."/>
            <person name="Frise E."/>
            <person name="Hoskins R."/>
            <person name="Park S."/>
            <person name="Svirskas R."/>
            <person name="Rubin G."/>
        </authorList>
    </citation>
    <scope>NUCLEOTIDE SEQUENCE</scope>
</reference>
<keyword evidence="2 3" id="KW-0694">RNA-binding</keyword>
<dbReference type="UCSC" id="CG5213-RA">
    <property type="organism name" value="d. melanogaster"/>
</dbReference>
<dbReference type="Reactome" id="R-DME-72163">
    <property type="pathway name" value="mRNA Splicing - Major Pathway"/>
</dbReference>
<reference evidence="6 9" key="5">
    <citation type="journal article" date="2002" name="Genome Biol.">
        <title>Heterochromatic sequences in a Drosophila whole-genome shotgun assembly.</title>
        <authorList>
            <person name="Hoskins R.A."/>
            <person name="Smith C.D."/>
            <person name="Carlson J.W."/>
            <person name="Carvalho A.B."/>
            <person name="Halpern A."/>
            <person name="Kaminker J.S."/>
            <person name="Kennedy C."/>
            <person name="Mungall C.J."/>
            <person name="Sullivan B.A."/>
            <person name="Sutton G.G."/>
            <person name="Yasuhara J.C."/>
            <person name="Wakimoto B.T."/>
            <person name="Myers E.W."/>
            <person name="Celniker S.E."/>
            <person name="Rubin G.M."/>
            <person name="Karpen G.H."/>
        </authorList>
    </citation>
    <scope>NUCLEOTIDE SEQUENCE [LARGE SCALE GENOMIC DNA]</scope>
    <source>
        <strain evidence="9">Berkeley</strain>
    </source>
</reference>
<dbReference type="GO" id="GO:1990904">
    <property type="term" value="C:ribonucleoprotein complex"/>
    <property type="evidence" value="ECO:0007669"/>
    <property type="project" value="InterPro"/>
</dbReference>
<reference evidence="6" key="15">
    <citation type="submission" date="2024-06" db="EMBL/GenBank/DDBJ databases">
        <title>Drosophila melanogaster release 4 sequence.</title>
        <authorList>
            <consortium name="Berkeley Drosophila Genome Project"/>
            <person name="Celniker S."/>
            <person name="Carlson J."/>
            <person name="Wan K."/>
            <person name="Pfeiffer B."/>
            <person name="Frise E."/>
            <person name="George R."/>
            <person name="Hoskins R."/>
            <person name="Stapleton M."/>
            <person name="Pacleb J."/>
            <person name="Park S."/>
            <person name="Svirskas R."/>
            <person name="Smith E."/>
            <person name="Yu C."/>
            <person name="Rubin G."/>
        </authorList>
    </citation>
    <scope>NUCLEOTIDE SEQUENCE</scope>
</reference>
<proteinExistence type="evidence at protein level"/>
<evidence type="ECO:0000256" key="4">
    <source>
        <dbReference type="SAM" id="MobiDB-lite"/>
    </source>
</evidence>
<dbReference type="GO" id="GO:0000381">
    <property type="term" value="P:regulation of alternative mRNA splicing, via spliceosome"/>
    <property type="evidence" value="ECO:0000318"/>
    <property type="project" value="GO_Central"/>
</dbReference>
<reference evidence="6 9" key="9">
    <citation type="journal article" date="2007" name="Science">
        <title>The Release 5.1 annotation of Drosophila melanogaster heterochromatin.</title>
        <authorList>
            <person name="Smith C.D."/>
            <person name="Shu S."/>
            <person name="Mungall C.J."/>
            <person name="Karpen G.H."/>
        </authorList>
    </citation>
    <scope>NUCLEOTIDE SEQUENCE [LARGE SCALE GENOMIC DNA]</scope>
    <source>
        <strain evidence="9">Berkeley</strain>
    </source>
</reference>
<dbReference type="InterPro" id="IPR000504">
    <property type="entry name" value="RRM_dom"/>
</dbReference>